<dbReference type="STRING" id="870242.cpu_15970"/>
<protein>
    <recommendedName>
        <fullName evidence="3">Glutamate decarboxylase</fullName>
    </recommendedName>
</protein>
<dbReference type="Proteomes" id="UP000187485">
    <property type="component" value="Unassembled WGS sequence"/>
</dbReference>
<accession>A0A1L8CW14</accession>
<proteinExistence type="predicted"/>
<sequence>MWTVVYIAPNKKDALRVQEILTREGFLVKIKPIGIDTENSTFEVMVPEAEVEEAMEILNEL</sequence>
<comment type="caution">
    <text evidence="1">The sequence shown here is derived from an EMBL/GenBank/DDBJ whole genome shotgun (WGS) entry which is preliminary data.</text>
</comment>
<reference evidence="2" key="1">
    <citation type="submission" date="2016-12" db="EMBL/GenBank/DDBJ databases">
        <title>Draft Genome Sequences od Carboxydothermus pertinax and islandicus, Hydrogenogenic Carboxydotrophic Bacteria.</title>
        <authorList>
            <person name="Fukuyama Y."/>
            <person name="Ohmae K."/>
            <person name="Yoneda Y."/>
            <person name="Yoshida T."/>
            <person name="Sako Y."/>
        </authorList>
    </citation>
    <scope>NUCLEOTIDE SEQUENCE [LARGE SCALE GENOMIC DNA]</scope>
    <source>
        <strain evidence="2">Ug1</strain>
    </source>
</reference>
<keyword evidence="2" id="KW-1185">Reference proteome</keyword>
<organism evidence="1 2">
    <name type="scientific">Carboxydothermus pertinax</name>
    <dbReference type="NCBI Taxonomy" id="870242"/>
    <lineage>
        <taxon>Bacteria</taxon>
        <taxon>Bacillati</taxon>
        <taxon>Bacillota</taxon>
        <taxon>Clostridia</taxon>
        <taxon>Thermoanaerobacterales</taxon>
        <taxon>Thermoanaerobacteraceae</taxon>
        <taxon>Carboxydothermus</taxon>
    </lineage>
</organism>
<dbReference type="RefSeq" id="WP_075859537.1">
    <property type="nucleotide sequence ID" value="NZ_BDJK01000029.1"/>
</dbReference>
<dbReference type="OrthoDB" id="1684603at2"/>
<name>A0A1L8CW14_9THEO</name>
<evidence type="ECO:0008006" key="3">
    <source>
        <dbReference type="Google" id="ProtNLM"/>
    </source>
</evidence>
<evidence type="ECO:0000313" key="1">
    <source>
        <dbReference type="EMBL" id="GAV23087.1"/>
    </source>
</evidence>
<dbReference type="AlphaFoldDB" id="A0A1L8CW14"/>
<dbReference type="EMBL" id="BDJK01000029">
    <property type="protein sequence ID" value="GAV23087.1"/>
    <property type="molecule type" value="Genomic_DNA"/>
</dbReference>
<evidence type="ECO:0000313" key="2">
    <source>
        <dbReference type="Proteomes" id="UP000187485"/>
    </source>
</evidence>
<gene>
    <name evidence="1" type="ORF">cpu_15970</name>
</gene>